<comment type="similarity">
    <text evidence="2">Belongs to the bZIP family.</text>
</comment>
<dbReference type="PANTHER" id="PTHR46714:SF6">
    <property type="entry name" value="TRANSCRIPTIONAL ACTIVATOR HAC1"/>
    <property type="match status" value="1"/>
</dbReference>
<dbReference type="EMBL" id="JAWDJO010000215">
    <property type="protein sequence ID" value="KAL1889462.1"/>
    <property type="molecule type" value="Genomic_DNA"/>
</dbReference>
<feature type="region of interest" description="Disordered" evidence="8">
    <location>
        <begin position="1"/>
        <end position="67"/>
    </location>
</feature>
<dbReference type="InterPro" id="IPR004827">
    <property type="entry name" value="bZIP"/>
</dbReference>
<keyword evidence="7" id="KW-0539">Nucleus</keyword>
<evidence type="ECO:0000256" key="5">
    <source>
        <dbReference type="ARBA" id="ARBA00023163"/>
    </source>
</evidence>
<keyword evidence="6" id="KW-0834">Unfolded protein response</keyword>
<dbReference type="InterPro" id="IPR044280">
    <property type="entry name" value="Hac1/HY5"/>
</dbReference>
<feature type="domain" description="BZIP" evidence="9">
    <location>
        <begin position="133"/>
        <end position="190"/>
    </location>
</feature>
<sequence length="557" mass="60145">MSAVTPTVKFENSPTESTVSLPGHTFSPLFPPSTELPTPDEETSDPMDQCTPESESDSDDRPPEDVVLAALAASLSAGDIASVVAASSTGGSDDASGTDKKPVKKRKSWGQVLPEPKTNLPPRKRAKTADEKEQRRVERVLRNRRAAQSSRERKRLEVEALERRNKELETRINLVERANMILIDELNKARKAGGSSAQSPSLEALISSNTVAITSDLFMSQQAPLEQLLSASSDATTIPTVEENTIISTSTVDPASLSPQTTPATESAKAATPSSRESQKQQVKTEPVESVMALPATSSKSANMTQRPAEMLCDLQCQLADLSLPRKASQPLTTQASPAALLQNLLTASSALLSVCRRPLTQIAMSLKTGFPLPQTPSILTAIVWLVTRPSTLTSTTSTTSSSWTKDVLLTQQPKSLDSQRTQSSRSRFRSVRIKTLRKILTCSPSLARPLQDATMEVLRLVTKRTSDESTLELDMPSHVQRESQAALLGAWRSSPSLPSKEALLTLLWILRLEEKRLQRDLVLQAASNEARPQSIVVSASSSNHTAVSSAAAPSMA</sequence>
<protein>
    <submittedName>
        <fullName evidence="10">Transcription factor that binds to CRE motif</fullName>
    </submittedName>
</protein>
<keyword evidence="4" id="KW-0238">DNA-binding</keyword>
<evidence type="ECO:0000256" key="8">
    <source>
        <dbReference type="SAM" id="MobiDB-lite"/>
    </source>
</evidence>
<comment type="subcellular location">
    <subcellularLocation>
        <location evidence="1">Nucleus</location>
    </subcellularLocation>
</comment>
<dbReference type="PROSITE" id="PS50217">
    <property type="entry name" value="BZIP"/>
    <property type="match status" value="1"/>
</dbReference>
<dbReference type="SMART" id="SM00338">
    <property type="entry name" value="BRLZ"/>
    <property type="match status" value="1"/>
</dbReference>
<feature type="compositionally biased region" description="Basic and acidic residues" evidence="8">
    <location>
        <begin position="127"/>
        <end position="141"/>
    </location>
</feature>
<evidence type="ECO:0000313" key="10">
    <source>
        <dbReference type="EMBL" id="KAL1889462.1"/>
    </source>
</evidence>
<evidence type="ECO:0000256" key="6">
    <source>
        <dbReference type="ARBA" id="ARBA00023230"/>
    </source>
</evidence>
<evidence type="ECO:0000256" key="1">
    <source>
        <dbReference type="ARBA" id="ARBA00004123"/>
    </source>
</evidence>
<evidence type="ECO:0000259" key="9">
    <source>
        <dbReference type="PROSITE" id="PS50217"/>
    </source>
</evidence>
<feature type="compositionally biased region" description="Polar residues" evidence="8">
    <location>
        <begin position="272"/>
        <end position="284"/>
    </location>
</feature>
<evidence type="ECO:0000256" key="3">
    <source>
        <dbReference type="ARBA" id="ARBA00023015"/>
    </source>
</evidence>
<evidence type="ECO:0000256" key="7">
    <source>
        <dbReference type="ARBA" id="ARBA00023242"/>
    </source>
</evidence>
<accession>A0ABR3YNL7</accession>
<dbReference type="InterPro" id="IPR046347">
    <property type="entry name" value="bZIP_sf"/>
</dbReference>
<feature type="compositionally biased region" description="Polar residues" evidence="8">
    <location>
        <begin position="10"/>
        <end position="20"/>
    </location>
</feature>
<evidence type="ECO:0000256" key="2">
    <source>
        <dbReference type="ARBA" id="ARBA00007163"/>
    </source>
</evidence>
<feature type="compositionally biased region" description="Low complexity" evidence="8">
    <location>
        <begin position="86"/>
        <end position="95"/>
    </location>
</feature>
<keyword evidence="5" id="KW-0804">Transcription</keyword>
<name>A0ABR3YNL7_9PEZI</name>
<feature type="region of interest" description="Disordered" evidence="8">
    <location>
        <begin position="246"/>
        <end position="302"/>
    </location>
</feature>
<dbReference type="SUPFAM" id="SSF57959">
    <property type="entry name" value="Leucine zipper domain"/>
    <property type="match status" value="1"/>
</dbReference>
<proteinExistence type="inferred from homology"/>
<evidence type="ECO:0000256" key="4">
    <source>
        <dbReference type="ARBA" id="ARBA00023125"/>
    </source>
</evidence>
<keyword evidence="11" id="KW-1185">Reference proteome</keyword>
<dbReference type="Proteomes" id="UP001583280">
    <property type="component" value="Unassembled WGS sequence"/>
</dbReference>
<reference evidence="10 11" key="1">
    <citation type="journal article" date="2024" name="IMA Fungus">
        <title>IMA Genome - F19 : A genome assembly and annotation guide to empower mycologists, including annotated draft genome sequences of Ceratocystis pirilliformis, Diaporthe australafricana, Fusarium ophioides, Paecilomyces lecythidis, and Sporothrix stenoceras.</title>
        <authorList>
            <person name="Aylward J."/>
            <person name="Wilson A.M."/>
            <person name="Visagie C.M."/>
            <person name="Spraker J."/>
            <person name="Barnes I."/>
            <person name="Buitendag C."/>
            <person name="Ceriani C."/>
            <person name="Del Mar Angel L."/>
            <person name="du Plessis D."/>
            <person name="Fuchs T."/>
            <person name="Gasser K."/>
            <person name="Kramer D."/>
            <person name="Li W."/>
            <person name="Munsamy K."/>
            <person name="Piso A."/>
            <person name="Price J.L."/>
            <person name="Sonnekus B."/>
            <person name="Thomas C."/>
            <person name="van der Nest A."/>
            <person name="van Dijk A."/>
            <person name="van Heerden A."/>
            <person name="van Vuuren N."/>
            <person name="Yilmaz N."/>
            <person name="Duong T.A."/>
            <person name="van der Merwe N.A."/>
            <person name="Wingfield M.J."/>
            <person name="Wingfield B.D."/>
        </authorList>
    </citation>
    <scope>NUCLEOTIDE SEQUENCE [LARGE SCALE GENOMIC DNA]</scope>
    <source>
        <strain evidence="10 11">CMW 12675</strain>
    </source>
</reference>
<comment type="caution">
    <text evidence="10">The sequence shown here is derived from an EMBL/GenBank/DDBJ whole genome shotgun (WGS) entry which is preliminary data.</text>
</comment>
<gene>
    <name evidence="10" type="primary">HAC1</name>
    <name evidence="10" type="ORF">Cpir12675_005770</name>
</gene>
<organism evidence="10 11">
    <name type="scientific">Ceratocystis pirilliformis</name>
    <dbReference type="NCBI Taxonomy" id="259994"/>
    <lineage>
        <taxon>Eukaryota</taxon>
        <taxon>Fungi</taxon>
        <taxon>Dikarya</taxon>
        <taxon>Ascomycota</taxon>
        <taxon>Pezizomycotina</taxon>
        <taxon>Sordariomycetes</taxon>
        <taxon>Hypocreomycetidae</taxon>
        <taxon>Microascales</taxon>
        <taxon>Ceratocystidaceae</taxon>
        <taxon>Ceratocystis</taxon>
    </lineage>
</organism>
<dbReference type="PANTHER" id="PTHR46714">
    <property type="entry name" value="TRANSCRIPTIONAL ACTIVATOR HAC1"/>
    <property type="match status" value="1"/>
</dbReference>
<feature type="region of interest" description="Disordered" evidence="8">
    <location>
        <begin position="86"/>
        <end position="155"/>
    </location>
</feature>
<keyword evidence="3" id="KW-0805">Transcription regulation</keyword>
<feature type="compositionally biased region" description="Polar residues" evidence="8">
    <location>
        <begin position="246"/>
        <end position="265"/>
    </location>
</feature>
<evidence type="ECO:0000313" key="11">
    <source>
        <dbReference type="Proteomes" id="UP001583280"/>
    </source>
</evidence>